<dbReference type="AlphaFoldDB" id="A0A0F9QL93"/>
<accession>A0A0F9QL93</accession>
<organism evidence="1">
    <name type="scientific">marine sediment metagenome</name>
    <dbReference type="NCBI Taxonomy" id="412755"/>
    <lineage>
        <taxon>unclassified sequences</taxon>
        <taxon>metagenomes</taxon>
        <taxon>ecological metagenomes</taxon>
    </lineage>
</organism>
<sequence length="84" mass="10363">MSDNKTKKYPKPKSNFFIRKSECWDCNDFFHRLVLTKYDGVLCRQCYRVRYLETRSFFYDFFEAYEIEFDTSLEEYKTTIGEMV</sequence>
<gene>
    <name evidence="1" type="ORF">LCGC14_0705370</name>
</gene>
<comment type="caution">
    <text evidence="1">The sequence shown here is derived from an EMBL/GenBank/DDBJ whole genome shotgun (WGS) entry which is preliminary data.</text>
</comment>
<protein>
    <submittedName>
        <fullName evidence="1">Uncharacterized protein</fullName>
    </submittedName>
</protein>
<reference evidence="1" key="1">
    <citation type="journal article" date="2015" name="Nature">
        <title>Complex archaea that bridge the gap between prokaryotes and eukaryotes.</title>
        <authorList>
            <person name="Spang A."/>
            <person name="Saw J.H."/>
            <person name="Jorgensen S.L."/>
            <person name="Zaremba-Niedzwiedzka K."/>
            <person name="Martijn J."/>
            <person name="Lind A.E."/>
            <person name="van Eijk R."/>
            <person name="Schleper C."/>
            <person name="Guy L."/>
            <person name="Ettema T.J."/>
        </authorList>
    </citation>
    <scope>NUCLEOTIDE SEQUENCE</scope>
</reference>
<dbReference type="EMBL" id="LAZR01001526">
    <property type="protein sequence ID" value="KKN43224.1"/>
    <property type="molecule type" value="Genomic_DNA"/>
</dbReference>
<proteinExistence type="predicted"/>
<name>A0A0F9QL93_9ZZZZ</name>
<evidence type="ECO:0000313" key="1">
    <source>
        <dbReference type="EMBL" id="KKN43224.1"/>
    </source>
</evidence>